<evidence type="ECO:0000313" key="13">
    <source>
        <dbReference type="EMBL" id="SVC49609.1"/>
    </source>
</evidence>
<gene>
    <name evidence="13" type="ORF">METZ01_LOCUS302463</name>
</gene>
<name>A0A382MLB5_9ZZZZ</name>
<dbReference type="GO" id="GO:0005524">
    <property type="term" value="F:ATP binding"/>
    <property type="evidence" value="ECO:0007669"/>
    <property type="project" value="UniProtKB-KW"/>
</dbReference>
<evidence type="ECO:0000256" key="4">
    <source>
        <dbReference type="ARBA" id="ARBA00022490"/>
    </source>
</evidence>
<evidence type="ECO:0000256" key="3">
    <source>
        <dbReference type="ARBA" id="ARBA00012584"/>
    </source>
</evidence>
<evidence type="ECO:0000256" key="6">
    <source>
        <dbReference type="ARBA" id="ARBA00022694"/>
    </source>
</evidence>
<dbReference type="SUPFAM" id="SSF55821">
    <property type="entry name" value="YrdC/RibB"/>
    <property type="match status" value="1"/>
</dbReference>
<evidence type="ECO:0000259" key="12">
    <source>
        <dbReference type="PROSITE" id="PS51163"/>
    </source>
</evidence>
<dbReference type="InterPro" id="IPR006070">
    <property type="entry name" value="Sua5-like_dom"/>
</dbReference>
<dbReference type="GO" id="GO:0008033">
    <property type="term" value="P:tRNA processing"/>
    <property type="evidence" value="ECO:0007669"/>
    <property type="project" value="UniProtKB-KW"/>
</dbReference>
<dbReference type="InterPro" id="IPR017945">
    <property type="entry name" value="DHBP_synth_RibB-like_a/b_dom"/>
</dbReference>
<keyword evidence="8" id="KW-0547">Nucleotide-binding</keyword>
<dbReference type="EC" id="2.7.7.87" evidence="3"/>
<dbReference type="PANTHER" id="PTHR17490:SF16">
    <property type="entry name" value="THREONYLCARBAMOYL-AMP SYNTHASE"/>
    <property type="match status" value="1"/>
</dbReference>
<dbReference type="GO" id="GO:0003725">
    <property type="term" value="F:double-stranded RNA binding"/>
    <property type="evidence" value="ECO:0007669"/>
    <property type="project" value="InterPro"/>
</dbReference>
<evidence type="ECO:0000256" key="2">
    <source>
        <dbReference type="ARBA" id="ARBA00007663"/>
    </source>
</evidence>
<evidence type="ECO:0000256" key="10">
    <source>
        <dbReference type="ARBA" id="ARBA00029774"/>
    </source>
</evidence>
<keyword evidence="7" id="KW-0548">Nucleotidyltransferase</keyword>
<dbReference type="GO" id="GO:0000049">
    <property type="term" value="F:tRNA binding"/>
    <property type="evidence" value="ECO:0007669"/>
    <property type="project" value="TreeGrafter"/>
</dbReference>
<dbReference type="GO" id="GO:0061710">
    <property type="term" value="F:L-threonylcarbamoyladenylate synthase"/>
    <property type="evidence" value="ECO:0007669"/>
    <property type="project" value="UniProtKB-EC"/>
</dbReference>
<evidence type="ECO:0000256" key="11">
    <source>
        <dbReference type="ARBA" id="ARBA00048366"/>
    </source>
</evidence>
<comment type="catalytic activity">
    <reaction evidence="11">
        <text>L-threonine + hydrogencarbonate + ATP = L-threonylcarbamoyladenylate + diphosphate + H2O</text>
        <dbReference type="Rhea" id="RHEA:36407"/>
        <dbReference type="ChEBI" id="CHEBI:15377"/>
        <dbReference type="ChEBI" id="CHEBI:17544"/>
        <dbReference type="ChEBI" id="CHEBI:30616"/>
        <dbReference type="ChEBI" id="CHEBI:33019"/>
        <dbReference type="ChEBI" id="CHEBI:57926"/>
        <dbReference type="ChEBI" id="CHEBI:73682"/>
        <dbReference type="EC" id="2.7.7.87"/>
    </reaction>
</comment>
<evidence type="ECO:0000256" key="5">
    <source>
        <dbReference type="ARBA" id="ARBA00022679"/>
    </source>
</evidence>
<dbReference type="InterPro" id="IPR050156">
    <property type="entry name" value="TC-AMP_synthase_SUA5"/>
</dbReference>
<feature type="non-terminal residue" evidence="13">
    <location>
        <position position="1"/>
    </location>
</feature>
<dbReference type="GO" id="GO:0006450">
    <property type="term" value="P:regulation of translational fidelity"/>
    <property type="evidence" value="ECO:0007669"/>
    <property type="project" value="TreeGrafter"/>
</dbReference>
<feature type="non-terminal residue" evidence="13">
    <location>
        <position position="106"/>
    </location>
</feature>
<dbReference type="PANTHER" id="PTHR17490">
    <property type="entry name" value="SUA5"/>
    <property type="match status" value="1"/>
</dbReference>
<comment type="subcellular location">
    <subcellularLocation>
        <location evidence="1">Cytoplasm</location>
    </subcellularLocation>
</comment>
<organism evidence="13">
    <name type="scientific">marine metagenome</name>
    <dbReference type="NCBI Taxonomy" id="408172"/>
    <lineage>
        <taxon>unclassified sequences</taxon>
        <taxon>metagenomes</taxon>
        <taxon>ecological metagenomes</taxon>
    </lineage>
</organism>
<protein>
    <recommendedName>
        <fullName evidence="10">L-threonylcarbamoyladenylate synthase</fullName>
        <ecNumber evidence="3">2.7.7.87</ecNumber>
    </recommendedName>
    <alternativeName>
        <fullName evidence="10">L-threonylcarbamoyladenylate synthase</fullName>
    </alternativeName>
</protein>
<keyword evidence="5" id="KW-0808">Transferase</keyword>
<proteinExistence type="inferred from homology"/>
<keyword evidence="9" id="KW-0067">ATP-binding</keyword>
<feature type="domain" description="YrdC-like" evidence="12">
    <location>
        <begin position="15"/>
        <end position="106"/>
    </location>
</feature>
<keyword evidence="4" id="KW-0963">Cytoplasm</keyword>
<comment type="similarity">
    <text evidence="2">Belongs to the SUA5 family.</text>
</comment>
<accession>A0A382MLB5</accession>
<keyword evidence="6" id="KW-0819">tRNA processing</keyword>
<sequence length="106" mass="11531">VVATYLTIDSGQPSEQTLRMAAAELSHGHVIAYPTDTLYGLAADPRNNTAVERIYRFKERTSVAPLPLIAADLDQVRACVKDLSPLSCQLADNFWPGPLTLIYDAG</sequence>
<dbReference type="Gene3D" id="3.90.870.10">
    <property type="entry name" value="DHBP synthase"/>
    <property type="match status" value="1"/>
</dbReference>
<dbReference type="GO" id="GO:0005737">
    <property type="term" value="C:cytoplasm"/>
    <property type="evidence" value="ECO:0007669"/>
    <property type="project" value="UniProtKB-SubCell"/>
</dbReference>
<dbReference type="PROSITE" id="PS51163">
    <property type="entry name" value="YRDC"/>
    <property type="match status" value="1"/>
</dbReference>
<reference evidence="13" key="1">
    <citation type="submission" date="2018-05" db="EMBL/GenBank/DDBJ databases">
        <authorList>
            <person name="Lanie J.A."/>
            <person name="Ng W.-L."/>
            <person name="Kazmierczak K.M."/>
            <person name="Andrzejewski T.M."/>
            <person name="Davidsen T.M."/>
            <person name="Wayne K.J."/>
            <person name="Tettelin H."/>
            <person name="Glass J.I."/>
            <person name="Rusch D."/>
            <person name="Podicherti R."/>
            <person name="Tsui H.-C.T."/>
            <person name="Winkler M.E."/>
        </authorList>
    </citation>
    <scope>NUCLEOTIDE SEQUENCE</scope>
</reference>
<evidence type="ECO:0000256" key="9">
    <source>
        <dbReference type="ARBA" id="ARBA00022840"/>
    </source>
</evidence>
<dbReference type="EMBL" id="UINC01094399">
    <property type="protein sequence ID" value="SVC49609.1"/>
    <property type="molecule type" value="Genomic_DNA"/>
</dbReference>
<evidence type="ECO:0000256" key="1">
    <source>
        <dbReference type="ARBA" id="ARBA00004496"/>
    </source>
</evidence>
<dbReference type="Pfam" id="PF01300">
    <property type="entry name" value="Sua5_yciO_yrdC"/>
    <property type="match status" value="1"/>
</dbReference>
<evidence type="ECO:0000256" key="8">
    <source>
        <dbReference type="ARBA" id="ARBA00022741"/>
    </source>
</evidence>
<evidence type="ECO:0000256" key="7">
    <source>
        <dbReference type="ARBA" id="ARBA00022695"/>
    </source>
</evidence>
<dbReference type="AlphaFoldDB" id="A0A382MLB5"/>